<feature type="transmembrane region" description="Helical" evidence="13">
    <location>
        <begin position="84"/>
        <end position="108"/>
    </location>
</feature>
<dbReference type="AlphaFoldDB" id="A0A6A0GW97"/>
<dbReference type="GO" id="GO:0004985">
    <property type="term" value="F:G protein-coupled opioid receptor activity"/>
    <property type="evidence" value="ECO:0007669"/>
    <property type="project" value="InterPro"/>
</dbReference>
<keyword evidence="5 13" id="KW-1133">Transmembrane helix</keyword>
<evidence type="ECO:0000256" key="6">
    <source>
        <dbReference type="ARBA" id="ARBA00023040"/>
    </source>
</evidence>
<evidence type="ECO:0000256" key="1">
    <source>
        <dbReference type="ARBA" id="ARBA00004651"/>
    </source>
</evidence>
<accession>A0A6A0GW97</accession>
<dbReference type="PANTHER" id="PTHR24229:SF40">
    <property type="entry name" value="ALLATOSTATIN C RECEPTOR 1-RELATED"/>
    <property type="match status" value="1"/>
</dbReference>
<dbReference type="GO" id="GO:0043005">
    <property type="term" value="C:neuron projection"/>
    <property type="evidence" value="ECO:0007669"/>
    <property type="project" value="TreeGrafter"/>
</dbReference>
<dbReference type="InterPro" id="IPR017452">
    <property type="entry name" value="GPCR_Rhodpsn_7TM"/>
</dbReference>
<dbReference type="Gene3D" id="1.20.1070.10">
    <property type="entry name" value="Rhodopsin 7-helix transmembrane proteins"/>
    <property type="match status" value="1"/>
</dbReference>
<evidence type="ECO:0000256" key="7">
    <source>
        <dbReference type="ARBA" id="ARBA00023136"/>
    </source>
</evidence>
<dbReference type="PANTHER" id="PTHR24229">
    <property type="entry name" value="NEUROPEPTIDES RECEPTOR"/>
    <property type="match status" value="1"/>
</dbReference>
<dbReference type="SUPFAM" id="SSF81321">
    <property type="entry name" value="Family A G protein-coupled receptor-like"/>
    <property type="match status" value="1"/>
</dbReference>
<evidence type="ECO:0000256" key="2">
    <source>
        <dbReference type="ARBA" id="ARBA00010663"/>
    </source>
</evidence>
<dbReference type="Proteomes" id="UP000711488">
    <property type="component" value="Unassembled WGS sequence"/>
</dbReference>
<comment type="subcellular location">
    <subcellularLocation>
        <location evidence="1">Cell membrane</location>
        <topology evidence="1">Multi-pass membrane protein</topology>
    </subcellularLocation>
</comment>
<evidence type="ECO:0000256" key="8">
    <source>
        <dbReference type="ARBA" id="ARBA00023139"/>
    </source>
</evidence>
<evidence type="ECO:0000256" key="12">
    <source>
        <dbReference type="SAM" id="MobiDB-lite"/>
    </source>
</evidence>
<dbReference type="OrthoDB" id="6076970at2759"/>
<feature type="compositionally biased region" description="Polar residues" evidence="12">
    <location>
        <begin position="385"/>
        <end position="396"/>
    </location>
</feature>
<organism evidence="15">
    <name type="scientific">Hyalella azteca</name>
    <name type="common">Amphipod</name>
    <dbReference type="NCBI Taxonomy" id="294128"/>
    <lineage>
        <taxon>Eukaryota</taxon>
        <taxon>Metazoa</taxon>
        <taxon>Ecdysozoa</taxon>
        <taxon>Arthropoda</taxon>
        <taxon>Crustacea</taxon>
        <taxon>Multicrustacea</taxon>
        <taxon>Malacostraca</taxon>
        <taxon>Eumalacostraca</taxon>
        <taxon>Peracarida</taxon>
        <taxon>Amphipoda</taxon>
        <taxon>Senticaudata</taxon>
        <taxon>Talitrida</taxon>
        <taxon>Talitroidea</taxon>
        <taxon>Hyalellidae</taxon>
        <taxon>Hyalella</taxon>
    </lineage>
</organism>
<reference evidence="15" key="1">
    <citation type="submission" date="2014-08" db="EMBL/GenBank/DDBJ databases">
        <authorList>
            <person name="Murali S."/>
            <person name="Richards S."/>
            <person name="Bandaranaike D."/>
            <person name="Bellair M."/>
            <person name="Blankenburg K."/>
            <person name="Chao H."/>
            <person name="Dinh H."/>
            <person name="Doddapaneni H."/>
            <person name="Dugan-Rocha S."/>
            <person name="Elkadiri S."/>
            <person name="Gnanaolivu R."/>
            <person name="Hughes D."/>
            <person name="Lee S."/>
            <person name="Li M."/>
            <person name="Ming W."/>
            <person name="Munidasa M."/>
            <person name="Muniz J."/>
            <person name="Nguyen L."/>
            <person name="Osuji N."/>
            <person name="Pu L.-L."/>
            <person name="Puazo M."/>
            <person name="Skinner E."/>
            <person name="Qu C."/>
            <person name="Quiroz J."/>
            <person name="Raj R."/>
            <person name="Weissenberger G."/>
            <person name="Xin Y."/>
            <person name="Zou X."/>
            <person name="Han Y."/>
            <person name="Worley K."/>
            <person name="Muzny D."/>
            <person name="Gibbs R."/>
        </authorList>
    </citation>
    <scope>NUCLEOTIDE SEQUENCE</scope>
    <source>
        <strain evidence="15">HAZT.00-mixed</strain>
        <tissue evidence="15">Whole organism</tissue>
    </source>
</reference>
<evidence type="ECO:0000256" key="5">
    <source>
        <dbReference type="ARBA" id="ARBA00022989"/>
    </source>
</evidence>
<feature type="transmembrane region" description="Helical" evidence="13">
    <location>
        <begin position="51"/>
        <end position="72"/>
    </location>
</feature>
<keyword evidence="11" id="KW-0449">Lipoprotein</keyword>
<feature type="domain" description="G-protein coupled receptors family 1 profile" evidence="14">
    <location>
        <begin position="63"/>
        <end position="317"/>
    </location>
</feature>
<evidence type="ECO:0000256" key="13">
    <source>
        <dbReference type="SAM" id="Phobius"/>
    </source>
</evidence>
<dbReference type="PRINTS" id="PR00384">
    <property type="entry name" value="OPIOIDR"/>
</dbReference>
<dbReference type="SMART" id="SM01381">
    <property type="entry name" value="7TM_GPCR_Srsx"/>
    <property type="match status" value="1"/>
</dbReference>
<feature type="transmembrane region" description="Helical" evidence="13">
    <location>
        <begin position="120"/>
        <end position="139"/>
    </location>
</feature>
<dbReference type="InterPro" id="IPR001418">
    <property type="entry name" value="Opioid_rcpt"/>
</dbReference>
<name>A0A6A0GW97_HYAAZ</name>
<dbReference type="PROSITE" id="PS50262">
    <property type="entry name" value="G_PROTEIN_RECEP_F1_2"/>
    <property type="match status" value="1"/>
</dbReference>
<feature type="transmembrane region" description="Helical" evidence="13">
    <location>
        <begin position="257"/>
        <end position="276"/>
    </location>
</feature>
<keyword evidence="7 13" id="KW-0472">Membrane</keyword>
<keyword evidence="9" id="KW-0675">Receptor</keyword>
<dbReference type="PRINTS" id="PR00237">
    <property type="entry name" value="GPCRRHODOPSN"/>
</dbReference>
<gene>
    <name evidence="15" type="ORF">HAZT_HAZT003693</name>
</gene>
<evidence type="ECO:0000259" key="14">
    <source>
        <dbReference type="PROSITE" id="PS50262"/>
    </source>
</evidence>
<comment type="similarity">
    <text evidence="2">Belongs to the G-protein coupled receptor 1 family.</text>
</comment>
<dbReference type="InterPro" id="IPR000276">
    <property type="entry name" value="GPCR_Rhodpsn"/>
</dbReference>
<dbReference type="Pfam" id="PF00001">
    <property type="entry name" value="7tm_1"/>
    <property type="match status" value="1"/>
</dbReference>
<evidence type="ECO:0000256" key="3">
    <source>
        <dbReference type="ARBA" id="ARBA00022475"/>
    </source>
</evidence>
<feature type="region of interest" description="Disordered" evidence="12">
    <location>
        <begin position="372"/>
        <end position="426"/>
    </location>
</feature>
<reference evidence="15" key="2">
    <citation type="journal article" date="2018" name="Environ. Sci. Technol.">
        <title>The Toxicogenome of Hyalella azteca: A Model for Sediment Ecotoxicology and Evolutionary Toxicology.</title>
        <authorList>
            <person name="Poynton H.C."/>
            <person name="Hasenbein S."/>
            <person name="Benoit J.B."/>
            <person name="Sepulveda M.S."/>
            <person name="Poelchau M.F."/>
            <person name="Hughes D.S.T."/>
            <person name="Murali S.C."/>
            <person name="Chen S."/>
            <person name="Glastad K.M."/>
            <person name="Goodisman M.A.D."/>
            <person name="Werren J.H."/>
            <person name="Vineis J.H."/>
            <person name="Bowen J.L."/>
            <person name="Friedrich M."/>
            <person name="Jones J."/>
            <person name="Robertson H.M."/>
            <person name="Feyereisen R."/>
            <person name="Mechler-Hickson A."/>
            <person name="Mathers N."/>
            <person name="Lee C.E."/>
            <person name="Colbourne J.K."/>
            <person name="Biales A."/>
            <person name="Johnston J.S."/>
            <person name="Wellborn G.A."/>
            <person name="Rosendale A.J."/>
            <person name="Cridge A.G."/>
            <person name="Munoz-Torres M.C."/>
            <person name="Bain P.A."/>
            <person name="Manny A.R."/>
            <person name="Major K.M."/>
            <person name="Lambert F.N."/>
            <person name="Vulpe C.D."/>
            <person name="Tuck P."/>
            <person name="Blalock B.J."/>
            <person name="Lin Y.Y."/>
            <person name="Smith M.E."/>
            <person name="Ochoa-Acuna H."/>
            <person name="Chen M.M."/>
            <person name="Childers C.P."/>
            <person name="Qu J."/>
            <person name="Dugan S."/>
            <person name="Lee S.L."/>
            <person name="Chao H."/>
            <person name="Dinh H."/>
            <person name="Han Y."/>
            <person name="Doddapaneni H."/>
            <person name="Worley K.C."/>
            <person name="Muzny D.M."/>
            <person name="Gibbs R.A."/>
            <person name="Richards S."/>
        </authorList>
    </citation>
    <scope>NUCLEOTIDE SEQUENCE</scope>
    <source>
        <strain evidence="15">HAZT.00-mixed</strain>
        <tissue evidence="15">Whole organism</tissue>
    </source>
</reference>
<evidence type="ECO:0000256" key="9">
    <source>
        <dbReference type="ARBA" id="ARBA00023170"/>
    </source>
</evidence>
<evidence type="ECO:0000313" key="15">
    <source>
        <dbReference type="EMBL" id="KAA0190276.1"/>
    </source>
</evidence>
<protein>
    <recommendedName>
        <fullName evidence="14">G-protein coupled receptors family 1 profile domain-containing protein</fullName>
    </recommendedName>
</protein>
<dbReference type="EMBL" id="JQDR03013027">
    <property type="protein sequence ID" value="KAA0190276.1"/>
    <property type="molecule type" value="Genomic_DNA"/>
</dbReference>
<evidence type="ECO:0000256" key="4">
    <source>
        <dbReference type="ARBA" id="ARBA00022692"/>
    </source>
</evidence>
<dbReference type="GO" id="GO:0005886">
    <property type="term" value="C:plasma membrane"/>
    <property type="evidence" value="ECO:0007669"/>
    <property type="project" value="UniProtKB-SubCell"/>
</dbReference>
<feature type="transmembrane region" description="Helical" evidence="13">
    <location>
        <begin position="209"/>
        <end position="236"/>
    </location>
</feature>
<keyword evidence="8" id="KW-0564">Palmitate</keyword>
<comment type="caution">
    <text evidence="15">The sequence shown here is derived from an EMBL/GenBank/DDBJ whole genome shotgun (WGS) entry which is preliminary data.</text>
</comment>
<sequence>MTNETIFPSDLNCSDLNTYIDLLNDTYNNCSTGPFEGNSMYGATAMIFTQVFYALTFLVGLSGNTLVIYVVARFSKMQTVTNFYILNLALADELFLLGIPFLITTQAYNDWIFGDIMCKVYMSTTSLNQVASPLFLTVMSADRYIAVCQPINSTQFRTPLISKIVSLSAWSLSALMVTPMVMYANTLQMDGEANCNIFFPTVNNVSGHVIFTVYSFVLSFGVPFGLIFIFYLFVIHKLQTVGPKSKSKEKKKSHRKVTKLVLTVILVYVVCWLPYWVLQLTLISRKAGAGHSAYEIFTFVFCNCLPYINSAINPILYAFLSENFKKSFIKAFACIKNPDGAMALNAEHSAQPRRQRDGLSSRSALCLTDAVTGDRRSSHVPMSRDASSAMTLSSRAPHSHTSEDQNKNGHLLEVPHIVHAPPRSPT</sequence>
<keyword evidence="6" id="KW-0297">G-protein coupled receptor</keyword>
<keyword evidence="10" id="KW-0807">Transducer</keyword>
<reference evidence="15" key="3">
    <citation type="submission" date="2019-06" db="EMBL/GenBank/DDBJ databases">
        <authorList>
            <person name="Poynton C."/>
            <person name="Hasenbein S."/>
            <person name="Benoit J.B."/>
            <person name="Sepulveda M.S."/>
            <person name="Poelchau M.F."/>
            <person name="Murali S.C."/>
            <person name="Chen S."/>
            <person name="Glastad K.M."/>
            <person name="Werren J.H."/>
            <person name="Vineis J.H."/>
            <person name="Bowen J.L."/>
            <person name="Friedrich M."/>
            <person name="Jones J."/>
            <person name="Robertson H.M."/>
            <person name="Feyereisen R."/>
            <person name="Mechler-Hickson A."/>
            <person name="Mathers N."/>
            <person name="Lee C.E."/>
            <person name="Colbourne J.K."/>
            <person name="Biales A."/>
            <person name="Johnston J.S."/>
            <person name="Wellborn G.A."/>
            <person name="Rosendale A.J."/>
            <person name="Cridge A.G."/>
            <person name="Munoz-Torres M.C."/>
            <person name="Bain P.A."/>
            <person name="Manny A.R."/>
            <person name="Major K.M."/>
            <person name="Lambert F.N."/>
            <person name="Vulpe C.D."/>
            <person name="Tuck P."/>
            <person name="Blalock B.J."/>
            <person name="Lin Y.-Y."/>
            <person name="Smith M.E."/>
            <person name="Ochoa-Acuna H."/>
            <person name="Chen M.-J.M."/>
            <person name="Childers C.P."/>
            <person name="Qu J."/>
            <person name="Dugan S."/>
            <person name="Lee S.L."/>
            <person name="Chao H."/>
            <person name="Dinh H."/>
            <person name="Han Y."/>
            <person name="Doddapaneni H."/>
            <person name="Worley K.C."/>
            <person name="Muzny D.M."/>
            <person name="Gibbs R.A."/>
            <person name="Richards S."/>
        </authorList>
    </citation>
    <scope>NUCLEOTIDE SEQUENCE</scope>
    <source>
        <strain evidence="15">HAZT.00-mixed</strain>
        <tissue evidence="15">Whole organism</tissue>
    </source>
</reference>
<evidence type="ECO:0000256" key="11">
    <source>
        <dbReference type="ARBA" id="ARBA00023288"/>
    </source>
</evidence>
<dbReference type="GO" id="GO:0042277">
    <property type="term" value="F:peptide binding"/>
    <property type="evidence" value="ECO:0007669"/>
    <property type="project" value="TreeGrafter"/>
</dbReference>
<keyword evidence="4 13" id="KW-0812">Transmembrane</keyword>
<feature type="transmembrane region" description="Helical" evidence="13">
    <location>
        <begin position="160"/>
        <end position="184"/>
    </location>
</feature>
<evidence type="ECO:0000256" key="10">
    <source>
        <dbReference type="ARBA" id="ARBA00023224"/>
    </source>
</evidence>
<keyword evidence="3" id="KW-1003">Cell membrane</keyword>
<proteinExistence type="inferred from homology"/>
<feature type="transmembrane region" description="Helical" evidence="13">
    <location>
        <begin position="296"/>
        <end position="320"/>
    </location>
</feature>